<organism evidence="1 2">
    <name type="scientific">Pholiota conissans</name>
    <dbReference type="NCBI Taxonomy" id="109636"/>
    <lineage>
        <taxon>Eukaryota</taxon>
        <taxon>Fungi</taxon>
        <taxon>Dikarya</taxon>
        <taxon>Basidiomycota</taxon>
        <taxon>Agaricomycotina</taxon>
        <taxon>Agaricomycetes</taxon>
        <taxon>Agaricomycetidae</taxon>
        <taxon>Agaricales</taxon>
        <taxon>Agaricineae</taxon>
        <taxon>Strophariaceae</taxon>
        <taxon>Pholiota</taxon>
    </lineage>
</organism>
<accession>A0A9P5YNC3</accession>
<reference evidence="1" key="1">
    <citation type="submission" date="2020-11" db="EMBL/GenBank/DDBJ databases">
        <authorList>
            <consortium name="DOE Joint Genome Institute"/>
            <person name="Ahrendt S."/>
            <person name="Riley R."/>
            <person name="Andreopoulos W."/>
            <person name="Labutti K."/>
            <person name="Pangilinan J."/>
            <person name="Ruiz-Duenas F.J."/>
            <person name="Barrasa J.M."/>
            <person name="Sanchez-Garcia M."/>
            <person name="Camarero S."/>
            <person name="Miyauchi S."/>
            <person name="Serrano A."/>
            <person name="Linde D."/>
            <person name="Babiker R."/>
            <person name="Drula E."/>
            <person name="Ayuso-Fernandez I."/>
            <person name="Pacheco R."/>
            <person name="Padilla G."/>
            <person name="Ferreira P."/>
            <person name="Barriuso J."/>
            <person name="Kellner H."/>
            <person name="Castanera R."/>
            <person name="Alfaro M."/>
            <person name="Ramirez L."/>
            <person name="Pisabarro A.G."/>
            <person name="Kuo A."/>
            <person name="Tritt A."/>
            <person name="Lipzen A."/>
            <person name="He G."/>
            <person name="Yan M."/>
            <person name="Ng V."/>
            <person name="Cullen D."/>
            <person name="Martin F."/>
            <person name="Rosso M.-N."/>
            <person name="Henrissat B."/>
            <person name="Hibbett D."/>
            <person name="Martinez A.T."/>
            <person name="Grigoriev I.V."/>
        </authorList>
    </citation>
    <scope>NUCLEOTIDE SEQUENCE</scope>
    <source>
        <strain evidence="1">CIRM-BRFM 674</strain>
    </source>
</reference>
<dbReference type="Proteomes" id="UP000807469">
    <property type="component" value="Unassembled WGS sequence"/>
</dbReference>
<gene>
    <name evidence="1" type="ORF">BDN70DRAFT_900805</name>
</gene>
<protein>
    <submittedName>
        <fullName evidence="1">Uncharacterized protein</fullName>
    </submittedName>
</protein>
<evidence type="ECO:0000313" key="1">
    <source>
        <dbReference type="EMBL" id="KAF9472108.1"/>
    </source>
</evidence>
<dbReference type="EMBL" id="MU155578">
    <property type="protein sequence ID" value="KAF9472108.1"/>
    <property type="molecule type" value="Genomic_DNA"/>
</dbReference>
<keyword evidence="2" id="KW-1185">Reference proteome</keyword>
<dbReference type="AlphaFoldDB" id="A0A9P5YNC3"/>
<proteinExistence type="predicted"/>
<sequence>MASEARSRRFEEWRETAITEADRDRVELEGRIVEDARAAATIRRGWKERAKQGGVKSISVVGAGVNRYVTMEIASCQAKVGGRVRGWHQRVVVVETIGYWMGRRGKPRRRVTGTNGDGEWSEYRALDGIKGLLDLKQDVESDSLGTRFLPASRVTMVKDVAAAVRR</sequence>
<name>A0A9P5YNC3_9AGAR</name>
<comment type="caution">
    <text evidence="1">The sequence shown here is derived from an EMBL/GenBank/DDBJ whole genome shotgun (WGS) entry which is preliminary data.</text>
</comment>
<evidence type="ECO:0000313" key="2">
    <source>
        <dbReference type="Proteomes" id="UP000807469"/>
    </source>
</evidence>